<dbReference type="Proteomes" id="UP000309389">
    <property type="component" value="Unassembled WGS sequence"/>
</dbReference>
<evidence type="ECO:0000313" key="3">
    <source>
        <dbReference type="Proteomes" id="UP000309389"/>
    </source>
</evidence>
<feature type="region of interest" description="Disordered" evidence="1">
    <location>
        <begin position="199"/>
        <end position="309"/>
    </location>
</feature>
<name>A0A4T3EX48_9SPHN</name>
<organism evidence="2 3">
    <name type="scientific">Alteraurantiacibacter aquimixticola</name>
    <dbReference type="NCBI Taxonomy" id="2489173"/>
    <lineage>
        <taxon>Bacteria</taxon>
        <taxon>Pseudomonadati</taxon>
        <taxon>Pseudomonadota</taxon>
        <taxon>Alphaproteobacteria</taxon>
        <taxon>Sphingomonadales</taxon>
        <taxon>Erythrobacteraceae</taxon>
        <taxon>Alteraurantiacibacter</taxon>
    </lineage>
</organism>
<feature type="compositionally biased region" description="Acidic residues" evidence="1">
    <location>
        <begin position="202"/>
        <end position="230"/>
    </location>
</feature>
<dbReference type="AlphaFoldDB" id="A0A4T3EX48"/>
<feature type="compositionally biased region" description="Low complexity" evidence="1">
    <location>
        <begin position="261"/>
        <end position="274"/>
    </location>
</feature>
<gene>
    <name evidence="2" type="ORF">E5222_15265</name>
</gene>
<sequence length="510" mass="56087">MDSLRGNLGGYDTLEDTLEDEGTDHAPPPEIGTDERRMQVRAYNYWASLLQDRSFPNVDDIDFDLLPDFGPHGVLLDFSSGGKNPAITFLGDKLARECGVNEEVIERLEDVPSRSLLSRITDHYMQILANQAPIGFEAEFVNAQGQTILYRGILLPLSGDDESIDFIFGVINWKELADASEAEELLLEIDQALQNSETYDLSAEEEIGEDEDRDGDGDGDEYYEEDEVEDDSRYASLFPRMPAASPPMDNWADGPGADVLANDASAAQPAASSPADDDLPRPSFTLDDPEEEQATASEPPLVGSPEQEEATLTSCLQSARQLAAMARHSEERTRNALYDAISRAYDFSLAADESPEEFAAMVENAGLETQERAPLTPLVKLVFGKHYDKTRLTEYATAIAHARRKGLERDRFGDFLRDTNGGLKAIVAEERRLRRLESGKPTASEKHGPRPAIAKKLRALDAQSLNAVATHGEEFALVIVRRTEEGEVVVLGEVPEDAALVEKAARMLLG</sequence>
<dbReference type="RefSeq" id="WP_136694657.1">
    <property type="nucleotide sequence ID" value="NZ_SSHH01000004.1"/>
</dbReference>
<evidence type="ECO:0000313" key="2">
    <source>
        <dbReference type="EMBL" id="TIX49083.1"/>
    </source>
</evidence>
<evidence type="ECO:0008006" key="4">
    <source>
        <dbReference type="Google" id="ProtNLM"/>
    </source>
</evidence>
<dbReference type="EMBL" id="SSHH01000004">
    <property type="protein sequence ID" value="TIX49083.1"/>
    <property type="molecule type" value="Genomic_DNA"/>
</dbReference>
<comment type="caution">
    <text evidence="2">The sequence shown here is derived from an EMBL/GenBank/DDBJ whole genome shotgun (WGS) entry which is preliminary data.</text>
</comment>
<protein>
    <recommendedName>
        <fullName evidence="4">PAS domain-containing protein</fullName>
    </recommendedName>
</protein>
<accession>A0A4T3EX48</accession>
<feature type="region of interest" description="Disordered" evidence="1">
    <location>
        <begin position="1"/>
        <end position="32"/>
    </location>
</feature>
<evidence type="ECO:0000256" key="1">
    <source>
        <dbReference type="SAM" id="MobiDB-lite"/>
    </source>
</evidence>
<dbReference type="OrthoDB" id="7441080at2"/>
<proteinExistence type="predicted"/>
<feature type="compositionally biased region" description="Acidic residues" evidence="1">
    <location>
        <begin position="13"/>
        <end position="22"/>
    </location>
</feature>
<keyword evidence="3" id="KW-1185">Reference proteome</keyword>
<reference evidence="2 3" key="1">
    <citation type="submission" date="2019-04" db="EMBL/GenBank/DDBJ databases">
        <title>Altererythrobacter aquimixticola sp. nov., isolated from sediment of junction between the ocean and a freshwater spring.</title>
        <authorList>
            <person name="Yoon J.-H."/>
        </authorList>
    </citation>
    <scope>NUCLEOTIDE SEQUENCE [LARGE SCALE GENOMIC DNA]</scope>
    <source>
        <strain evidence="2 3">SSKS-13</strain>
    </source>
</reference>